<name>A0A450T201_9GAMM</name>
<evidence type="ECO:0000313" key="1">
    <source>
        <dbReference type="EMBL" id="VFJ60491.1"/>
    </source>
</evidence>
<dbReference type="EMBL" id="CAADEZ010000265">
    <property type="protein sequence ID" value="VFJ60491.1"/>
    <property type="molecule type" value="Genomic_DNA"/>
</dbReference>
<reference evidence="1" key="1">
    <citation type="submission" date="2019-02" db="EMBL/GenBank/DDBJ databases">
        <authorList>
            <person name="Gruber-Vodicka R. H."/>
            <person name="Seah K. B. B."/>
        </authorList>
    </citation>
    <scope>NUCLEOTIDE SEQUENCE</scope>
    <source>
        <strain evidence="1">BECK_BZ163</strain>
        <strain evidence="2">BECK_BZ164</strain>
    </source>
</reference>
<proteinExistence type="predicted"/>
<dbReference type="EMBL" id="CAADFL010000278">
    <property type="protein sequence ID" value="VFK13380.1"/>
    <property type="molecule type" value="Genomic_DNA"/>
</dbReference>
<accession>A0A450T201</accession>
<sequence>MVGNCKKIVKERTEQASNEIKHIPEDILDKVINNFLNKAEEKMSEQKRANISLEEIKDLPIGARDFYRLISISYVSVINKIFTIT</sequence>
<dbReference type="AlphaFoldDB" id="A0A450T201"/>
<organism evidence="1">
    <name type="scientific">Candidatus Kentrum sp. FM</name>
    <dbReference type="NCBI Taxonomy" id="2126340"/>
    <lineage>
        <taxon>Bacteria</taxon>
        <taxon>Pseudomonadati</taxon>
        <taxon>Pseudomonadota</taxon>
        <taxon>Gammaproteobacteria</taxon>
        <taxon>Candidatus Kentrum</taxon>
    </lineage>
</organism>
<protein>
    <submittedName>
        <fullName evidence="1">Uncharacterized protein</fullName>
    </submittedName>
</protein>
<evidence type="ECO:0000313" key="2">
    <source>
        <dbReference type="EMBL" id="VFK13380.1"/>
    </source>
</evidence>
<gene>
    <name evidence="1" type="ORF">BECKFM1743A_GA0114220_102655</name>
    <name evidence="2" type="ORF">BECKFM1743B_GA0114221_102785</name>
</gene>